<dbReference type="GO" id="GO:0003735">
    <property type="term" value="F:structural constituent of ribosome"/>
    <property type="evidence" value="ECO:0007669"/>
    <property type="project" value="InterPro"/>
</dbReference>
<comment type="function">
    <text evidence="4">May be involved in maturation of the 30S ribosomal subunit.</text>
</comment>
<dbReference type="Pfam" id="PF01090">
    <property type="entry name" value="Ribosomal_S19e"/>
    <property type="match status" value="1"/>
</dbReference>
<dbReference type="InterPro" id="IPR036390">
    <property type="entry name" value="WH_DNA-bd_sf"/>
</dbReference>
<evidence type="ECO:0000256" key="1">
    <source>
        <dbReference type="ARBA" id="ARBA00010014"/>
    </source>
</evidence>
<accession>A0A8T4KQ05</accession>
<evidence type="ECO:0000256" key="4">
    <source>
        <dbReference type="HAMAP-Rule" id="MF_01474"/>
    </source>
</evidence>
<dbReference type="NCBIfam" id="NF006811">
    <property type="entry name" value="PRK09333.1"/>
    <property type="match status" value="1"/>
</dbReference>
<name>A0A8T4KQ05_9ARCH</name>
<dbReference type="Gene3D" id="1.10.10.10">
    <property type="entry name" value="Winged helix-like DNA-binding domain superfamily/Winged helix DNA-binding domain"/>
    <property type="match status" value="1"/>
</dbReference>
<sequence length="193" mass="21919">MATVFDVPADLLIEEMARDLREAKKLAEPGFVLYAKSGSHRERAPQRKDWWYVRCASILRRMYIDGSCGTERLRSYYGGRKAFKVAPHHFRKASGKVIRTCLQALEKEGLLKREKFGRSVSALGTKYLSQAAEKVNKNMAEQHILEKRAEVKLPELKAAEAKTEKKSLKKKRIAKELSVDEIISGVKGGKQKK</sequence>
<dbReference type="SUPFAM" id="SSF46785">
    <property type="entry name" value="Winged helix' DNA-binding domain"/>
    <property type="match status" value="1"/>
</dbReference>
<dbReference type="PANTHER" id="PTHR11710">
    <property type="entry name" value="40S RIBOSOMAL PROTEIN S19"/>
    <property type="match status" value="1"/>
</dbReference>
<dbReference type="EMBL" id="JAGVWD010000013">
    <property type="protein sequence ID" value="MBS3057188.1"/>
    <property type="molecule type" value="Genomic_DNA"/>
</dbReference>
<dbReference type="AlphaFoldDB" id="A0A8T4KQ05"/>
<reference evidence="5" key="2">
    <citation type="submission" date="2021-05" db="EMBL/GenBank/DDBJ databases">
        <title>Protein family content uncovers lineage relationships and bacterial pathway maintenance mechanisms in DPANN archaea.</title>
        <authorList>
            <person name="Castelle C.J."/>
            <person name="Meheust R."/>
            <person name="Jaffe A.L."/>
            <person name="Seitz K."/>
            <person name="Gong X."/>
            <person name="Baker B.J."/>
            <person name="Banfield J.F."/>
        </authorList>
    </citation>
    <scope>NUCLEOTIDE SEQUENCE</scope>
    <source>
        <strain evidence="5">RIFCSPHIGHO2_01_FULL_AR10_44_11</strain>
    </source>
</reference>
<dbReference type="PANTHER" id="PTHR11710:SF0">
    <property type="entry name" value="40S RIBOSOMAL PROTEIN S19"/>
    <property type="match status" value="1"/>
</dbReference>
<gene>
    <name evidence="4" type="primary">rps19e</name>
    <name evidence="5" type="ORF">J4415_01010</name>
</gene>
<evidence type="ECO:0000256" key="3">
    <source>
        <dbReference type="ARBA" id="ARBA00023274"/>
    </source>
</evidence>
<dbReference type="InterPro" id="IPR001266">
    <property type="entry name" value="Ribosomal_eS19"/>
</dbReference>
<dbReference type="HAMAP" id="MF_01474">
    <property type="entry name" value="Ribosomal_eS19"/>
    <property type="match status" value="1"/>
</dbReference>
<dbReference type="GO" id="GO:0000028">
    <property type="term" value="P:ribosomal small subunit assembly"/>
    <property type="evidence" value="ECO:0007669"/>
    <property type="project" value="TreeGrafter"/>
</dbReference>
<keyword evidence="2 4" id="KW-0689">Ribosomal protein</keyword>
<comment type="similarity">
    <text evidence="1 4">Belongs to the eukaryotic ribosomal protein eS19 family.</text>
</comment>
<dbReference type="SMART" id="SM01413">
    <property type="entry name" value="Ribosomal_S19e"/>
    <property type="match status" value="1"/>
</dbReference>
<dbReference type="GO" id="GO:0003723">
    <property type="term" value="F:RNA binding"/>
    <property type="evidence" value="ECO:0007669"/>
    <property type="project" value="TreeGrafter"/>
</dbReference>
<comment type="subunit">
    <text evidence="4">Part of the 30S ribosomal subunit.</text>
</comment>
<dbReference type="GO" id="GO:0006412">
    <property type="term" value="P:translation"/>
    <property type="evidence" value="ECO:0007669"/>
    <property type="project" value="UniProtKB-UniRule"/>
</dbReference>
<dbReference type="InterPro" id="IPR027548">
    <property type="entry name" value="Ribosomal_eS19_archaeal"/>
</dbReference>
<keyword evidence="3 4" id="KW-0687">Ribonucleoprotein</keyword>
<dbReference type="InterPro" id="IPR036388">
    <property type="entry name" value="WH-like_DNA-bd_sf"/>
</dbReference>
<evidence type="ECO:0000256" key="2">
    <source>
        <dbReference type="ARBA" id="ARBA00022980"/>
    </source>
</evidence>
<evidence type="ECO:0000313" key="6">
    <source>
        <dbReference type="Proteomes" id="UP000677687"/>
    </source>
</evidence>
<dbReference type="Proteomes" id="UP000677687">
    <property type="component" value="Unassembled WGS sequence"/>
</dbReference>
<proteinExistence type="inferred from homology"/>
<reference evidence="5" key="1">
    <citation type="submission" date="2021-03" db="EMBL/GenBank/DDBJ databases">
        <authorList>
            <person name="Jaffe A."/>
        </authorList>
    </citation>
    <scope>NUCLEOTIDE SEQUENCE</scope>
    <source>
        <strain evidence="5">RIFCSPHIGHO2_01_FULL_AR10_44_11</strain>
    </source>
</reference>
<organism evidence="5 6">
    <name type="scientific">Candidatus Iainarchaeum sp</name>
    <dbReference type="NCBI Taxonomy" id="3101447"/>
    <lineage>
        <taxon>Archaea</taxon>
        <taxon>Candidatus Iainarchaeota</taxon>
        <taxon>Candidatus Iainarchaeia</taxon>
        <taxon>Candidatus Iainarchaeales</taxon>
        <taxon>Candidatus Iainarchaeaceae</taxon>
        <taxon>Candidatus Iainarchaeum</taxon>
    </lineage>
</organism>
<protein>
    <recommendedName>
        <fullName evidence="4">Small ribosomal subunit protein eS19</fullName>
    </recommendedName>
</protein>
<comment type="caution">
    <text evidence="5">The sequence shown here is derived from an EMBL/GenBank/DDBJ whole genome shotgun (WGS) entry which is preliminary data.</text>
</comment>
<evidence type="ECO:0000313" key="5">
    <source>
        <dbReference type="EMBL" id="MBS3057188.1"/>
    </source>
</evidence>
<dbReference type="GO" id="GO:0022627">
    <property type="term" value="C:cytosolic small ribosomal subunit"/>
    <property type="evidence" value="ECO:0007669"/>
    <property type="project" value="TreeGrafter"/>
</dbReference>